<name>A0A0F9W2V7_9ZZZZ</name>
<evidence type="ECO:0000313" key="2">
    <source>
        <dbReference type="EMBL" id="KKN79991.1"/>
    </source>
</evidence>
<protein>
    <submittedName>
        <fullName evidence="2">Uncharacterized protein</fullName>
    </submittedName>
</protein>
<organism evidence="2">
    <name type="scientific">marine sediment metagenome</name>
    <dbReference type="NCBI Taxonomy" id="412755"/>
    <lineage>
        <taxon>unclassified sequences</taxon>
        <taxon>metagenomes</taxon>
        <taxon>ecological metagenomes</taxon>
    </lineage>
</organism>
<evidence type="ECO:0000256" key="1">
    <source>
        <dbReference type="SAM" id="Phobius"/>
    </source>
</evidence>
<keyword evidence="1" id="KW-0812">Transmembrane</keyword>
<keyword evidence="1" id="KW-0472">Membrane</keyword>
<accession>A0A0F9W2V7</accession>
<feature type="transmembrane region" description="Helical" evidence="1">
    <location>
        <begin position="31"/>
        <end position="48"/>
    </location>
</feature>
<reference evidence="2" key="1">
    <citation type="journal article" date="2015" name="Nature">
        <title>Complex archaea that bridge the gap between prokaryotes and eukaryotes.</title>
        <authorList>
            <person name="Spang A."/>
            <person name="Saw J.H."/>
            <person name="Jorgensen S.L."/>
            <person name="Zaremba-Niedzwiedzka K."/>
            <person name="Martijn J."/>
            <person name="Lind A.E."/>
            <person name="van Eijk R."/>
            <person name="Schleper C."/>
            <person name="Guy L."/>
            <person name="Ettema T.J."/>
        </authorList>
    </citation>
    <scope>NUCLEOTIDE SEQUENCE</scope>
</reference>
<dbReference type="EMBL" id="LAZR01000239">
    <property type="protein sequence ID" value="KKN79991.1"/>
    <property type="molecule type" value="Genomic_DNA"/>
</dbReference>
<gene>
    <name evidence="2" type="ORF">LCGC14_0334990</name>
</gene>
<sequence length="49" mass="5772">MSDRERVAWGVLRMCIFAFLVIVYWEPLPGIAWFMLFVVFTGGVKIHLR</sequence>
<feature type="transmembrane region" description="Helical" evidence="1">
    <location>
        <begin position="7"/>
        <end position="25"/>
    </location>
</feature>
<keyword evidence="1" id="KW-1133">Transmembrane helix</keyword>
<dbReference type="AlphaFoldDB" id="A0A0F9W2V7"/>
<proteinExistence type="predicted"/>
<comment type="caution">
    <text evidence="2">The sequence shown here is derived from an EMBL/GenBank/DDBJ whole genome shotgun (WGS) entry which is preliminary data.</text>
</comment>